<accession>A0A0A0KM38</accession>
<protein>
    <submittedName>
        <fullName evidence="1">Uncharacterized protein</fullName>
    </submittedName>
</protein>
<keyword evidence="2" id="KW-1185">Reference proteome</keyword>
<organism evidence="1 2">
    <name type="scientific">Cucumis sativus</name>
    <name type="common">Cucumber</name>
    <dbReference type="NCBI Taxonomy" id="3659"/>
    <lineage>
        <taxon>Eukaryota</taxon>
        <taxon>Viridiplantae</taxon>
        <taxon>Streptophyta</taxon>
        <taxon>Embryophyta</taxon>
        <taxon>Tracheophyta</taxon>
        <taxon>Spermatophyta</taxon>
        <taxon>Magnoliopsida</taxon>
        <taxon>eudicotyledons</taxon>
        <taxon>Gunneridae</taxon>
        <taxon>Pentapetalae</taxon>
        <taxon>rosids</taxon>
        <taxon>fabids</taxon>
        <taxon>Cucurbitales</taxon>
        <taxon>Cucurbitaceae</taxon>
        <taxon>Benincaseae</taxon>
        <taxon>Cucumis</taxon>
    </lineage>
</organism>
<dbReference type="AlphaFoldDB" id="A0A0A0KM38"/>
<reference evidence="1 2" key="2">
    <citation type="journal article" date="2009" name="PLoS ONE">
        <title>An integrated genetic and cytogenetic map of the cucumber genome.</title>
        <authorList>
            <person name="Ren Y."/>
            <person name="Zhang Z."/>
            <person name="Liu J."/>
            <person name="Staub J.E."/>
            <person name="Han Y."/>
            <person name="Cheng Z."/>
            <person name="Li X."/>
            <person name="Lu J."/>
            <person name="Miao H."/>
            <person name="Kang H."/>
            <person name="Xie B."/>
            <person name="Gu X."/>
            <person name="Wang X."/>
            <person name="Du Y."/>
            <person name="Jin W."/>
            <person name="Huang S."/>
        </authorList>
    </citation>
    <scope>NUCLEOTIDE SEQUENCE [LARGE SCALE GENOMIC DNA]</scope>
    <source>
        <strain evidence="2">cv. 9930</strain>
    </source>
</reference>
<dbReference type="Gramene" id="KGN49924">
    <property type="protein sequence ID" value="KGN49924"/>
    <property type="gene ID" value="Csa_5G140495"/>
</dbReference>
<evidence type="ECO:0000313" key="2">
    <source>
        <dbReference type="Proteomes" id="UP000029981"/>
    </source>
</evidence>
<name>A0A0A0KM38_CUCSA</name>
<dbReference type="Proteomes" id="UP000029981">
    <property type="component" value="Chromosome 5"/>
</dbReference>
<reference evidence="1 2" key="4">
    <citation type="journal article" date="2011" name="BMC Genomics">
        <title>RNA-Seq improves annotation of protein-coding genes in the cucumber genome.</title>
        <authorList>
            <person name="Li Z."/>
            <person name="Zhang Z."/>
            <person name="Yan P."/>
            <person name="Huang S."/>
            <person name="Fei Z."/>
            <person name="Lin K."/>
        </authorList>
    </citation>
    <scope>NUCLEOTIDE SEQUENCE [LARGE SCALE GENOMIC DNA]</scope>
    <source>
        <strain evidence="2">cv. 9930</strain>
    </source>
</reference>
<gene>
    <name evidence="1" type="ORF">Csa_5G140495</name>
</gene>
<reference evidence="1 2" key="1">
    <citation type="journal article" date="2009" name="Nat. Genet.">
        <title>The genome of the cucumber, Cucumis sativus L.</title>
        <authorList>
            <person name="Huang S."/>
            <person name="Li R."/>
            <person name="Zhang Z."/>
            <person name="Li L."/>
            <person name="Gu X."/>
            <person name="Fan W."/>
            <person name="Lucas W.J."/>
            <person name="Wang X."/>
            <person name="Xie B."/>
            <person name="Ni P."/>
            <person name="Ren Y."/>
            <person name="Zhu H."/>
            <person name="Li J."/>
            <person name="Lin K."/>
            <person name="Jin W."/>
            <person name="Fei Z."/>
            <person name="Li G."/>
            <person name="Staub J."/>
            <person name="Kilian A."/>
            <person name="van der Vossen E.A."/>
            <person name="Wu Y."/>
            <person name="Guo J."/>
            <person name="He J."/>
            <person name="Jia Z."/>
            <person name="Ren Y."/>
            <person name="Tian G."/>
            <person name="Lu Y."/>
            <person name="Ruan J."/>
            <person name="Qian W."/>
            <person name="Wang M."/>
            <person name="Huang Q."/>
            <person name="Li B."/>
            <person name="Xuan Z."/>
            <person name="Cao J."/>
            <person name="Asan"/>
            <person name="Wu Z."/>
            <person name="Zhang J."/>
            <person name="Cai Q."/>
            <person name="Bai Y."/>
            <person name="Zhao B."/>
            <person name="Han Y."/>
            <person name="Li Y."/>
            <person name="Li X."/>
            <person name="Wang S."/>
            <person name="Shi Q."/>
            <person name="Liu S."/>
            <person name="Cho W.K."/>
            <person name="Kim J.Y."/>
            <person name="Xu Y."/>
            <person name="Heller-Uszynska K."/>
            <person name="Miao H."/>
            <person name="Cheng Z."/>
            <person name="Zhang S."/>
            <person name="Wu J."/>
            <person name="Yang Y."/>
            <person name="Kang H."/>
            <person name="Li M."/>
            <person name="Liang H."/>
            <person name="Ren X."/>
            <person name="Shi Z."/>
            <person name="Wen M."/>
            <person name="Jian M."/>
            <person name="Yang H."/>
            <person name="Zhang G."/>
            <person name="Yang Z."/>
            <person name="Chen R."/>
            <person name="Liu S."/>
            <person name="Li J."/>
            <person name="Ma L."/>
            <person name="Liu H."/>
            <person name="Zhou Y."/>
            <person name="Zhao J."/>
            <person name="Fang X."/>
            <person name="Li G."/>
            <person name="Fang L."/>
            <person name="Li Y."/>
            <person name="Liu D."/>
            <person name="Zheng H."/>
            <person name="Zhang Y."/>
            <person name="Qin N."/>
            <person name="Li Z."/>
            <person name="Yang G."/>
            <person name="Yang S."/>
            <person name="Bolund L."/>
            <person name="Kristiansen K."/>
            <person name="Zheng H."/>
            <person name="Li S."/>
            <person name="Zhang X."/>
            <person name="Yang H."/>
            <person name="Wang J."/>
            <person name="Sun R."/>
            <person name="Zhang B."/>
            <person name="Jiang S."/>
            <person name="Wang J."/>
            <person name="Du Y."/>
            <person name="Li S."/>
        </authorList>
    </citation>
    <scope>NUCLEOTIDE SEQUENCE [LARGE SCALE GENOMIC DNA]</scope>
    <source>
        <strain evidence="2">cv. 9930</strain>
    </source>
</reference>
<reference evidence="1 2" key="3">
    <citation type="journal article" date="2010" name="BMC Genomics">
        <title>Transcriptome sequencing and comparative analysis of cucumber flowers with different sex types.</title>
        <authorList>
            <person name="Guo S."/>
            <person name="Zheng Y."/>
            <person name="Joung J.G."/>
            <person name="Liu S."/>
            <person name="Zhang Z."/>
            <person name="Crasta O.R."/>
            <person name="Sobral B.W."/>
            <person name="Xu Y."/>
            <person name="Huang S."/>
            <person name="Fei Z."/>
        </authorList>
    </citation>
    <scope>NUCLEOTIDE SEQUENCE [LARGE SCALE GENOMIC DNA]</scope>
    <source>
        <strain evidence="2">cv. 9930</strain>
    </source>
</reference>
<dbReference type="EMBL" id="CM002926">
    <property type="protein sequence ID" value="KGN49924.1"/>
    <property type="molecule type" value="Genomic_DNA"/>
</dbReference>
<sequence>MSRMPSHSSNPVTLSASLKLVISGVVTRIASFAGVMAVIKPASIPAGQSIIMKSGQPSCLAFNASTSQTKAFPPKPIGNFDLGLEIQSNSKFDHRLSLTKAWSNRQSPFRTSTTV</sequence>
<evidence type="ECO:0000313" key="1">
    <source>
        <dbReference type="EMBL" id="KGN49924.1"/>
    </source>
</evidence>
<proteinExistence type="predicted"/>